<keyword evidence="2" id="KW-0378">Hydrolase</keyword>
<evidence type="ECO:0000256" key="1">
    <source>
        <dbReference type="ARBA" id="ARBA00006336"/>
    </source>
</evidence>
<dbReference type="Proteomes" id="UP000033530">
    <property type="component" value="Unassembled WGS sequence"/>
</dbReference>
<dbReference type="InterPro" id="IPR000868">
    <property type="entry name" value="Isochorismatase-like_dom"/>
</dbReference>
<accession>A0AAJ0JNU6</accession>
<organism evidence="4 5">
    <name type="scientific">Staphylococcus carnosus</name>
    <dbReference type="NCBI Taxonomy" id="1281"/>
    <lineage>
        <taxon>Bacteria</taxon>
        <taxon>Bacillati</taxon>
        <taxon>Bacillota</taxon>
        <taxon>Bacilli</taxon>
        <taxon>Bacillales</taxon>
        <taxon>Staphylococcaceae</taxon>
        <taxon>Staphylococcus</taxon>
    </lineage>
</organism>
<dbReference type="Gene3D" id="3.40.50.850">
    <property type="entry name" value="Isochorismatase-like"/>
    <property type="match status" value="1"/>
</dbReference>
<evidence type="ECO:0000313" key="4">
    <source>
        <dbReference type="EMBL" id="KKB25232.1"/>
    </source>
</evidence>
<dbReference type="RefSeq" id="WP_046099922.1">
    <property type="nucleotide sequence ID" value="NZ_BKAP01000010.1"/>
</dbReference>
<dbReference type="EMBL" id="LAIU01000004">
    <property type="protein sequence ID" value="KKB25232.1"/>
    <property type="molecule type" value="Genomic_DNA"/>
</dbReference>
<reference evidence="4 5" key="1">
    <citation type="submission" date="2015-03" db="EMBL/GenBank/DDBJ databases">
        <title>Draft Genome Sequence of S. carnosus subsp. utilis LTH 7013, Isolated from South Tirolean Ham.</title>
        <authorList>
            <person name="Mueller A."/>
            <person name="Huptas C."/>
            <person name="Wenning M."/>
            <person name="Weiss A."/>
            <person name="Schmidt H."/>
        </authorList>
    </citation>
    <scope>NUCLEOTIDE SEQUENCE [LARGE SCALE GENOMIC DNA]</scope>
    <source>
        <strain evidence="4 5">LTH7013</strain>
    </source>
</reference>
<dbReference type="Pfam" id="PF00857">
    <property type="entry name" value="Isochorismatase"/>
    <property type="match status" value="1"/>
</dbReference>
<dbReference type="GO" id="GO:0016787">
    <property type="term" value="F:hydrolase activity"/>
    <property type="evidence" value="ECO:0007669"/>
    <property type="project" value="UniProtKB-KW"/>
</dbReference>
<evidence type="ECO:0000256" key="2">
    <source>
        <dbReference type="ARBA" id="ARBA00022801"/>
    </source>
</evidence>
<dbReference type="AlphaFoldDB" id="A0AAJ0JNU6"/>
<comment type="caution">
    <text evidence="4">The sequence shown here is derived from an EMBL/GenBank/DDBJ whole genome shotgun (WGS) entry which is preliminary data.</text>
</comment>
<name>A0AAJ0JNU6_STACA</name>
<comment type="similarity">
    <text evidence="1">Belongs to the isochorismatase family.</text>
</comment>
<dbReference type="CDD" id="cd01014">
    <property type="entry name" value="nicotinamidase_related"/>
    <property type="match status" value="1"/>
</dbReference>
<dbReference type="SUPFAM" id="SSF52499">
    <property type="entry name" value="Isochorismatase-like hydrolases"/>
    <property type="match status" value="1"/>
</dbReference>
<protein>
    <submittedName>
        <fullName evidence="4">Isochorismatase</fullName>
    </submittedName>
</protein>
<sequence>MTKQALIIIDIQNDYFKGGNMELFKPEAALENVLKLEQRFKKDNQPILYIQHINEDSNAGFFIEGTEGVELRNELNPSEKDDIIVKHYPNSFLDTNLQSKLKELDAEQLVICGMMTHMCIDSTTRAAAELGYQPILIEDATATRSLEYSENKVNAEQVQTSFIAALQAFAQVESTNTFLK</sequence>
<feature type="domain" description="Isochorismatase-like" evidence="3">
    <location>
        <begin position="5"/>
        <end position="154"/>
    </location>
</feature>
<evidence type="ECO:0000259" key="3">
    <source>
        <dbReference type="Pfam" id="PF00857"/>
    </source>
</evidence>
<proteinExistence type="inferred from homology"/>
<dbReference type="PANTHER" id="PTHR43540:SF1">
    <property type="entry name" value="ISOCHORISMATASE HYDROLASE"/>
    <property type="match status" value="1"/>
</dbReference>
<evidence type="ECO:0000313" key="5">
    <source>
        <dbReference type="Proteomes" id="UP000033530"/>
    </source>
</evidence>
<dbReference type="InterPro" id="IPR050272">
    <property type="entry name" value="Isochorismatase-like_hydrls"/>
</dbReference>
<dbReference type="InterPro" id="IPR036380">
    <property type="entry name" value="Isochorismatase-like_sf"/>
</dbReference>
<gene>
    <name evidence="4" type="ORF">VV61_06455</name>
</gene>
<dbReference type="PANTHER" id="PTHR43540">
    <property type="entry name" value="PEROXYUREIDOACRYLATE/UREIDOACRYLATE AMIDOHYDROLASE-RELATED"/>
    <property type="match status" value="1"/>
</dbReference>